<feature type="compositionally biased region" description="Polar residues" evidence="1">
    <location>
        <begin position="777"/>
        <end position="797"/>
    </location>
</feature>
<reference evidence="2 3" key="1">
    <citation type="submission" date="2020-03" db="EMBL/GenBank/DDBJ databases">
        <title>Draft Genome Sequence of Cudoniella acicularis.</title>
        <authorList>
            <person name="Buettner E."/>
            <person name="Kellner H."/>
        </authorList>
    </citation>
    <scope>NUCLEOTIDE SEQUENCE [LARGE SCALE GENOMIC DNA]</scope>
    <source>
        <strain evidence="2 3">DSM 108380</strain>
    </source>
</reference>
<dbReference type="CDD" id="cd10170">
    <property type="entry name" value="ASKHA_NBD_HSP70"/>
    <property type="match status" value="1"/>
</dbReference>
<dbReference type="Gene3D" id="3.30.420.40">
    <property type="match status" value="2"/>
</dbReference>
<proteinExistence type="predicted"/>
<gene>
    <name evidence="2" type="ORF">G7Y89_g93</name>
</gene>
<feature type="compositionally biased region" description="Basic and acidic residues" evidence="1">
    <location>
        <begin position="699"/>
        <end position="720"/>
    </location>
</feature>
<dbReference type="OrthoDB" id="6139674at2759"/>
<evidence type="ECO:0000256" key="1">
    <source>
        <dbReference type="SAM" id="MobiDB-lite"/>
    </source>
</evidence>
<feature type="region of interest" description="Disordered" evidence="1">
    <location>
        <begin position="697"/>
        <end position="737"/>
    </location>
</feature>
<dbReference type="Proteomes" id="UP000566819">
    <property type="component" value="Unassembled WGS sequence"/>
</dbReference>
<keyword evidence="3" id="KW-1185">Reference proteome</keyword>
<dbReference type="Gene3D" id="3.90.640.10">
    <property type="entry name" value="Actin, Chain A, domain 4"/>
    <property type="match status" value="1"/>
</dbReference>
<feature type="compositionally biased region" description="Polar residues" evidence="1">
    <location>
        <begin position="722"/>
        <end position="737"/>
    </location>
</feature>
<evidence type="ECO:0000313" key="3">
    <source>
        <dbReference type="Proteomes" id="UP000566819"/>
    </source>
</evidence>
<protein>
    <submittedName>
        <fullName evidence="2">Uncharacterized protein</fullName>
    </submittedName>
</protein>
<evidence type="ECO:0000313" key="2">
    <source>
        <dbReference type="EMBL" id="KAF4638003.1"/>
    </source>
</evidence>
<comment type="caution">
    <text evidence="2">The sequence shown here is derived from an EMBL/GenBank/DDBJ whole genome shotgun (WGS) entry which is preliminary data.</text>
</comment>
<name>A0A8H4RYQ9_9HELO</name>
<feature type="region of interest" description="Disordered" evidence="1">
    <location>
        <begin position="775"/>
        <end position="797"/>
    </location>
</feature>
<dbReference type="PANTHER" id="PTHR42749:SF1">
    <property type="entry name" value="CELL SHAPE-DETERMINING PROTEIN MREB"/>
    <property type="match status" value="1"/>
</dbReference>
<dbReference type="EMBL" id="JAAMPI010000003">
    <property type="protein sequence ID" value="KAF4638003.1"/>
    <property type="molecule type" value="Genomic_DNA"/>
</dbReference>
<sequence length="908" mass="102264">MARFNSASDPHTRDWMKNYERQMPRNSLGIDLSIKTIVVLDLGTARLGGVYWMRDTDREQEIENWGDHGIDNGSLAATCMYYLPGNRRGDWNERRFIWGAEVEQERIMAGDEFDVNRLVEYWKPGLHKTEGTNKYHECLQQKCRYIFGNNNPLGIRKFAFDFLDATLDFLLNPETGYFVQKLGTSKTFDTAGVSVVMTMPSGWPEHEYAIFRQAADKYSLHSLTMLPESDSMARSWLRGGGMRSWRDFKIGAIFITLDWGAGTIVVSVLNEDGKKSLGLKHILRSMSLNHGFETSVRRFEEKLRSRLSQRGHSAEELPGMTKAAEYQFRRRTHLFDFKTPGPKALSMQSRRDGRFNLQLTEDELKRPFQPALHAVTEAIKGIKSTLATKGYDAPTVPPPYKVGEQLYKLNRGQAIHMGGGASYFSYLSGSIRELFSKELEVTIALDSKKCVCWGAYDESRINTVWTRRKVSRWSCAIPYKIPCLKSGSNEDPSEEEKAMLSLNPEAVKVENKDLKTWEFQEPVNDWFIKVGDPITAELNLDDLDNYRIRVVKCLDDLSFYEYMTVSLEYPGDDRFTLLDPQNENVLKIEIDVKGRFQHHKDLPRANDKKKTYKTRQLMYFYTTALDPTDSDTTLLFFNYFVPKTQAWEKFQVQALKIDASNYSSHGNMDESATESVSIPSMPSLTSIEEITGSSWEAADQLKKEREQSTAKANESFRRTGEQVANASQFSLPGQSTLSPVPKDCIDQMWSEVQTQSVIPSTAILASEAAKASRVRSLRSTQTTPAAQQKSQGLGFSSSPIPTEIQLENIITSTSLPVGGSKRSGLVRPAHDIEAVPVAMPIRRQTRPAPVANSSITQLDATGFNGKENRKLAAKSNGKANVSALPLPSTRKPLAKISTASTSNIVRQA</sequence>
<accession>A0A8H4RYQ9</accession>
<organism evidence="2 3">
    <name type="scientific">Cudoniella acicularis</name>
    <dbReference type="NCBI Taxonomy" id="354080"/>
    <lineage>
        <taxon>Eukaryota</taxon>
        <taxon>Fungi</taxon>
        <taxon>Dikarya</taxon>
        <taxon>Ascomycota</taxon>
        <taxon>Pezizomycotina</taxon>
        <taxon>Leotiomycetes</taxon>
        <taxon>Helotiales</taxon>
        <taxon>Tricladiaceae</taxon>
        <taxon>Cudoniella</taxon>
    </lineage>
</organism>
<dbReference type="PANTHER" id="PTHR42749">
    <property type="entry name" value="CELL SHAPE-DETERMINING PROTEIN MREB"/>
    <property type="match status" value="1"/>
</dbReference>
<dbReference type="AlphaFoldDB" id="A0A8H4RYQ9"/>